<organism evidence="2 3">
    <name type="scientific">Circinella minor</name>
    <dbReference type="NCBI Taxonomy" id="1195481"/>
    <lineage>
        <taxon>Eukaryota</taxon>
        <taxon>Fungi</taxon>
        <taxon>Fungi incertae sedis</taxon>
        <taxon>Mucoromycota</taxon>
        <taxon>Mucoromycotina</taxon>
        <taxon>Mucoromycetes</taxon>
        <taxon>Mucorales</taxon>
        <taxon>Lichtheimiaceae</taxon>
        <taxon>Circinella</taxon>
    </lineage>
</organism>
<evidence type="ECO:0000313" key="3">
    <source>
        <dbReference type="Proteomes" id="UP000646827"/>
    </source>
</evidence>
<feature type="compositionally biased region" description="Low complexity" evidence="1">
    <location>
        <begin position="268"/>
        <end position="283"/>
    </location>
</feature>
<feature type="region of interest" description="Disordered" evidence="1">
    <location>
        <begin position="160"/>
        <end position="321"/>
    </location>
</feature>
<evidence type="ECO:0000313" key="2">
    <source>
        <dbReference type="EMBL" id="KAG2223089.1"/>
    </source>
</evidence>
<evidence type="ECO:0000256" key="1">
    <source>
        <dbReference type="SAM" id="MobiDB-lite"/>
    </source>
</evidence>
<keyword evidence="3" id="KW-1185">Reference proteome</keyword>
<protein>
    <submittedName>
        <fullName evidence="2">Uncharacterized protein</fullName>
    </submittedName>
</protein>
<feature type="compositionally biased region" description="Polar residues" evidence="1">
    <location>
        <begin position="373"/>
        <end position="400"/>
    </location>
</feature>
<dbReference type="Proteomes" id="UP000646827">
    <property type="component" value="Unassembled WGS sequence"/>
</dbReference>
<feature type="compositionally biased region" description="Polar residues" evidence="1">
    <location>
        <begin position="186"/>
        <end position="205"/>
    </location>
</feature>
<dbReference type="AlphaFoldDB" id="A0A8H7VQA3"/>
<sequence>MIKSKKNNAKNADEAARLARWSSSAYSTTNFSVVTPLAPENKKLLGFGSPKQYVADVGLKPIEHDDLKQGSLYIVKIRNVSVALFEGWDDDMCCFAVLRSESTPMRWSEARYIPGDFDAYDAFDEAGNPPVHLWTQQLRVNVPTNWFSIFEEARRKQRDWMHEQNEEQEEYYYSPGEQTAVAPPQRQLQQANNPASITPPASTGKSADDKVGPGSSHNNDEESEKAPSTSSADNHPTGDDEEVSSSAGSAQPELNEESVKGDGTAPNSTSVTTITAATTAPSTENSETKSATNGVSIPTKQQPRTTIVKEHEPTPISKYEPALNPLASTKQQLATPPVSPNASEQVRKYQASSEKSRVLSTTDFAFPHNGDQFSFGQEVSNPSVPPLNINTKKINSSGSNDAAVPKSKRRSVQDLFRSGK</sequence>
<reference evidence="2 3" key="1">
    <citation type="submission" date="2020-12" db="EMBL/GenBank/DDBJ databases">
        <title>Metabolic potential, ecology and presence of endohyphal bacteria is reflected in genomic diversity of Mucoromycotina.</title>
        <authorList>
            <person name="Muszewska A."/>
            <person name="Okrasinska A."/>
            <person name="Steczkiewicz K."/>
            <person name="Drgas O."/>
            <person name="Orlowska M."/>
            <person name="Perlinska-Lenart U."/>
            <person name="Aleksandrzak-Piekarczyk T."/>
            <person name="Szatraj K."/>
            <person name="Zielenkiewicz U."/>
            <person name="Pilsyk S."/>
            <person name="Malc E."/>
            <person name="Mieczkowski P."/>
            <person name="Kruszewska J.S."/>
            <person name="Biernat P."/>
            <person name="Pawlowska J."/>
        </authorList>
    </citation>
    <scope>NUCLEOTIDE SEQUENCE [LARGE SCALE GENOMIC DNA]</scope>
    <source>
        <strain evidence="2 3">CBS 142.35</strain>
    </source>
</reference>
<dbReference type="EMBL" id="JAEPRB010000068">
    <property type="protein sequence ID" value="KAG2223089.1"/>
    <property type="molecule type" value="Genomic_DNA"/>
</dbReference>
<gene>
    <name evidence="2" type="ORF">INT45_008937</name>
</gene>
<feature type="compositionally biased region" description="Polar residues" evidence="1">
    <location>
        <begin position="284"/>
        <end position="305"/>
    </location>
</feature>
<dbReference type="OrthoDB" id="2330750at2759"/>
<accession>A0A8H7VQA3</accession>
<feature type="region of interest" description="Disordered" evidence="1">
    <location>
        <begin position="373"/>
        <end position="420"/>
    </location>
</feature>
<name>A0A8H7VQA3_9FUNG</name>
<proteinExistence type="predicted"/>
<comment type="caution">
    <text evidence="2">The sequence shown here is derived from an EMBL/GenBank/DDBJ whole genome shotgun (WGS) entry which is preliminary data.</text>
</comment>